<dbReference type="GO" id="GO:0052689">
    <property type="term" value="F:carboxylic ester hydrolase activity"/>
    <property type="evidence" value="ECO:0007669"/>
    <property type="project" value="UniProtKB-KW"/>
</dbReference>
<dbReference type="PANTHER" id="PTHR33938">
    <property type="entry name" value="FERULOYL ESTERASE B-RELATED"/>
    <property type="match status" value="1"/>
</dbReference>
<evidence type="ECO:0000256" key="2">
    <source>
        <dbReference type="ARBA" id="ARBA00022729"/>
    </source>
</evidence>
<evidence type="ECO:0000313" key="6">
    <source>
        <dbReference type="EMBL" id="POR34956.1"/>
    </source>
</evidence>
<keyword evidence="3 5" id="KW-0378">Hydrolase</keyword>
<gene>
    <name evidence="6" type="ORF">TPAR_04860</name>
</gene>
<dbReference type="STRING" id="94208.A0A2S4KXP2"/>
<evidence type="ECO:0000256" key="4">
    <source>
        <dbReference type="ARBA" id="ARBA00023157"/>
    </source>
</evidence>
<accession>A0A2S4KXP2</accession>
<evidence type="ECO:0000256" key="5">
    <source>
        <dbReference type="RuleBase" id="RU361238"/>
    </source>
</evidence>
<comment type="caution">
    <text evidence="6">The sequence shown here is derived from an EMBL/GenBank/DDBJ whole genome shotgun (WGS) entry which is preliminary data.</text>
</comment>
<evidence type="ECO:0000256" key="3">
    <source>
        <dbReference type="ARBA" id="ARBA00022801"/>
    </source>
</evidence>
<dbReference type="Pfam" id="PF07519">
    <property type="entry name" value="Tannase"/>
    <property type="match status" value="1"/>
</dbReference>
<dbReference type="InterPro" id="IPR011118">
    <property type="entry name" value="Tannase/feruloyl_esterase"/>
</dbReference>
<dbReference type="OrthoDB" id="3039123at2759"/>
<dbReference type="PANTHER" id="PTHR33938:SF8">
    <property type="entry name" value="CARBOXYLIC ESTER HYDROLASE"/>
    <property type="match status" value="1"/>
</dbReference>
<evidence type="ECO:0000256" key="1">
    <source>
        <dbReference type="ARBA" id="ARBA00022487"/>
    </source>
</evidence>
<reference evidence="6 7" key="1">
    <citation type="submission" date="2018-01" db="EMBL/GenBank/DDBJ databases">
        <title>Harnessing the power of phylogenomics to disentangle the directionality and signatures of interkingdom host jumping in the parasitic fungal genus Tolypocladium.</title>
        <authorList>
            <person name="Quandt C.A."/>
            <person name="Patterson W."/>
            <person name="Spatafora J.W."/>
        </authorList>
    </citation>
    <scope>NUCLEOTIDE SEQUENCE [LARGE SCALE GENOMIC DNA]</scope>
    <source>
        <strain evidence="6 7">NRBC 100945</strain>
    </source>
</reference>
<protein>
    <recommendedName>
        <fullName evidence="5">Carboxylic ester hydrolase</fullName>
        <ecNumber evidence="5">3.1.1.-</ecNumber>
    </recommendedName>
</protein>
<organism evidence="6 7">
    <name type="scientific">Tolypocladium paradoxum</name>
    <dbReference type="NCBI Taxonomy" id="94208"/>
    <lineage>
        <taxon>Eukaryota</taxon>
        <taxon>Fungi</taxon>
        <taxon>Dikarya</taxon>
        <taxon>Ascomycota</taxon>
        <taxon>Pezizomycotina</taxon>
        <taxon>Sordariomycetes</taxon>
        <taxon>Hypocreomycetidae</taxon>
        <taxon>Hypocreales</taxon>
        <taxon>Ophiocordycipitaceae</taxon>
        <taxon>Tolypocladium</taxon>
    </lineage>
</organism>
<keyword evidence="1" id="KW-0719">Serine esterase</keyword>
<evidence type="ECO:0000313" key="7">
    <source>
        <dbReference type="Proteomes" id="UP000237481"/>
    </source>
</evidence>
<sequence length="123" mass="13155">MLAQRYPNAFDGIAASAPAINWNSLFMQDIYPSFLMDLIGEYPPSCEVDAITAAAIEACDMDDGVVDGIITNGDFNPMSMVGTIINCTNFGVPRRISPGAATVVQGAWSVAETEQLIHLVWGV</sequence>
<keyword evidence="4" id="KW-1015">Disulfide bond</keyword>
<dbReference type="EMBL" id="PKSG01000479">
    <property type="protein sequence ID" value="POR34956.1"/>
    <property type="molecule type" value="Genomic_DNA"/>
</dbReference>
<dbReference type="EC" id="3.1.1.-" evidence="5"/>
<proteinExistence type="inferred from homology"/>
<keyword evidence="7" id="KW-1185">Reference proteome</keyword>
<dbReference type="AlphaFoldDB" id="A0A2S4KXP2"/>
<name>A0A2S4KXP2_9HYPO</name>
<dbReference type="Proteomes" id="UP000237481">
    <property type="component" value="Unassembled WGS sequence"/>
</dbReference>
<keyword evidence="2" id="KW-0732">Signal</keyword>
<comment type="similarity">
    <text evidence="5">Belongs to the tannase family.</text>
</comment>